<proteinExistence type="predicted"/>
<sequence>MSEGGTLLACSKFAWICRIWTTPATAHPMFIDSMALERHFMQQDHFAPIALERLFVQIKGVKVARNTPGVMKHLTASGIRQLLIRKTLKASFWLVRLLQVFLGGAQRLATF</sequence>
<protein>
    <submittedName>
        <fullName evidence="1">Uncharacterized protein</fullName>
    </submittedName>
</protein>
<gene>
    <name evidence="1" type="ORF">ATNIH1004_007331</name>
</gene>
<comment type="caution">
    <text evidence="1">The sequence shown here is derived from an EMBL/GenBank/DDBJ whole genome shotgun (WGS) entry which is preliminary data.</text>
</comment>
<dbReference type="RefSeq" id="XP_033425271.1">
    <property type="nucleotide sequence ID" value="XM_033571956.1"/>
</dbReference>
<dbReference type="AlphaFoldDB" id="A0A5M9MKP6"/>
<dbReference type="GeneID" id="54330033"/>
<organism evidence="1 2">
    <name type="scientific">Aspergillus tanneri</name>
    <dbReference type="NCBI Taxonomy" id="1220188"/>
    <lineage>
        <taxon>Eukaryota</taxon>
        <taxon>Fungi</taxon>
        <taxon>Dikarya</taxon>
        <taxon>Ascomycota</taxon>
        <taxon>Pezizomycotina</taxon>
        <taxon>Eurotiomycetes</taxon>
        <taxon>Eurotiomycetidae</taxon>
        <taxon>Eurotiales</taxon>
        <taxon>Aspergillaceae</taxon>
        <taxon>Aspergillus</taxon>
        <taxon>Aspergillus subgen. Circumdati</taxon>
    </lineage>
</organism>
<evidence type="ECO:0000313" key="1">
    <source>
        <dbReference type="EMBL" id="KAA8645910.1"/>
    </source>
</evidence>
<dbReference type="EMBL" id="QUQM01000007">
    <property type="protein sequence ID" value="KAA8645910.1"/>
    <property type="molecule type" value="Genomic_DNA"/>
</dbReference>
<evidence type="ECO:0000313" key="2">
    <source>
        <dbReference type="Proteomes" id="UP000324241"/>
    </source>
</evidence>
<dbReference type="Proteomes" id="UP000324241">
    <property type="component" value="Unassembled WGS sequence"/>
</dbReference>
<dbReference type="VEuPathDB" id="FungiDB:EYZ11_003587"/>
<accession>A0A5M9MKP6</accession>
<reference evidence="1 2" key="1">
    <citation type="submission" date="2019-08" db="EMBL/GenBank/DDBJ databases">
        <title>The genome sequence of a newly discovered highly antifungal drug resistant Aspergillus species, Aspergillus tanneri NIH 1004.</title>
        <authorList>
            <person name="Mounaud S."/>
            <person name="Singh I."/>
            <person name="Joardar V."/>
            <person name="Pakala S."/>
            <person name="Pakala S."/>
            <person name="Venepally P."/>
            <person name="Chung J.K."/>
            <person name="Losada L."/>
            <person name="Nierman W.C."/>
        </authorList>
    </citation>
    <scope>NUCLEOTIDE SEQUENCE [LARGE SCALE GENOMIC DNA]</scope>
    <source>
        <strain evidence="1 2">NIH1004</strain>
    </source>
</reference>
<name>A0A5M9MKP6_9EURO</name>